<protein>
    <submittedName>
        <fullName evidence="5">3-oxoacyl-ACP synthase</fullName>
    </submittedName>
</protein>
<dbReference type="InterPro" id="IPR013751">
    <property type="entry name" value="ACP_syn_III_N"/>
</dbReference>
<comment type="caution">
    <text evidence="5">The sequence shown here is derived from an EMBL/GenBank/DDBJ whole genome shotgun (WGS) entry which is preliminary data.</text>
</comment>
<dbReference type="PANTHER" id="PTHR34069">
    <property type="entry name" value="3-OXOACYL-[ACYL-CARRIER-PROTEIN] SYNTHASE 3"/>
    <property type="match status" value="1"/>
</dbReference>
<dbReference type="RefSeq" id="WP_132513373.1">
    <property type="nucleotide sequence ID" value="NZ_SMKP01000090.1"/>
</dbReference>
<evidence type="ECO:0000256" key="2">
    <source>
        <dbReference type="ARBA" id="ARBA00023315"/>
    </source>
</evidence>
<dbReference type="SUPFAM" id="SSF53901">
    <property type="entry name" value="Thiolase-like"/>
    <property type="match status" value="1"/>
</dbReference>
<evidence type="ECO:0000256" key="1">
    <source>
        <dbReference type="ARBA" id="ARBA00022679"/>
    </source>
</evidence>
<keyword evidence="1" id="KW-0808">Transferase</keyword>
<dbReference type="GO" id="GO:0004315">
    <property type="term" value="F:3-oxoacyl-[acyl-carrier-protein] synthase activity"/>
    <property type="evidence" value="ECO:0007669"/>
    <property type="project" value="InterPro"/>
</dbReference>
<reference evidence="5 6" key="1">
    <citation type="submission" date="2019-03" db="EMBL/GenBank/DDBJ databases">
        <title>Draft genome sequences of novel Actinobacteria.</title>
        <authorList>
            <person name="Sahin N."/>
            <person name="Ay H."/>
            <person name="Saygin H."/>
        </authorList>
    </citation>
    <scope>NUCLEOTIDE SEQUENCE [LARGE SCALE GENOMIC DNA]</scope>
    <source>
        <strain evidence="5 6">KC712</strain>
    </source>
</reference>
<dbReference type="GO" id="GO:0044550">
    <property type="term" value="P:secondary metabolite biosynthetic process"/>
    <property type="evidence" value="ECO:0007669"/>
    <property type="project" value="TreeGrafter"/>
</dbReference>
<name>A0A4R4WII0_9ACTN</name>
<dbReference type="AlphaFoldDB" id="A0A4R4WII0"/>
<proteinExistence type="predicted"/>
<accession>A0A4R4WII0</accession>
<keyword evidence="2" id="KW-0012">Acyltransferase</keyword>
<evidence type="ECO:0000313" key="5">
    <source>
        <dbReference type="EMBL" id="TDD17257.1"/>
    </source>
</evidence>
<evidence type="ECO:0000313" key="6">
    <source>
        <dbReference type="Proteomes" id="UP000294543"/>
    </source>
</evidence>
<dbReference type="InterPro" id="IPR013747">
    <property type="entry name" value="ACP_syn_III_C"/>
</dbReference>
<feature type="domain" description="Beta-ketoacyl-[acyl-carrier-protein] synthase III C-terminal" evidence="3">
    <location>
        <begin position="246"/>
        <end position="337"/>
    </location>
</feature>
<dbReference type="Proteomes" id="UP000294543">
    <property type="component" value="Unassembled WGS sequence"/>
</dbReference>
<dbReference type="EMBL" id="SMKP01000090">
    <property type="protein sequence ID" value="TDD17257.1"/>
    <property type="molecule type" value="Genomic_DNA"/>
</dbReference>
<organism evidence="5 6">
    <name type="scientific">Nonomuraea diastatica</name>
    <dbReference type="NCBI Taxonomy" id="1848329"/>
    <lineage>
        <taxon>Bacteria</taxon>
        <taxon>Bacillati</taxon>
        <taxon>Actinomycetota</taxon>
        <taxon>Actinomycetes</taxon>
        <taxon>Streptosporangiales</taxon>
        <taxon>Streptosporangiaceae</taxon>
        <taxon>Nonomuraea</taxon>
    </lineage>
</organism>
<dbReference type="CDD" id="cd00827">
    <property type="entry name" value="init_cond_enzymes"/>
    <property type="match status" value="1"/>
</dbReference>
<dbReference type="Pfam" id="PF08545">
    <property type="entry name" value="ACP_syn_III"/>
    <property type="match status" value="1"/>
</dbReference>
<evidence type="ECO:0000259" key="3">
    <source>
        <dbReference type="Pfam" id="PF08541"/>
    </source>
</evidence>
<dbReference type="Gene3D" id="3.40.47.10">
    <property type="match status" value="2"/>
</dbReference>
<sequence>MRFDEVYLAGIGTYLPPTVSTERAVERSWYDTADREDSGMAAVMVAGELPAPEMAARAAHVALERAGHAPGDFGALLHSDSFHQGPDGWSAPHYVLRATLDRPITAVEVRQGCLGMIAGLEMAAHRLIADRGKDAVLLTAADNFSTPLVDRWRASRMFLLADGAAAAVVSRRGGFARVMAVGSVSDPSMEELHRGGEELFPPGVTVGRGLNFEERSDHWRRLWAQGVAPPMGHFGDCVAEVAERTLAEAGTTMEKIVKVCHTGFARGALGAMFLDPLGIDLDRSMWEFTRTVGHAGAGDLFIQLEHLWTGGAVAPGDRVLLVGSAPGMEAGCAVIEITTPYEEE</sequence>
<dbReference type="InterPro" id="IPR016039">
    <property type="entry name" value="Thiolase-like"/>
</dbReference>
<dbReference type="Pfam" id="PF08541">
    <property type="entry name" value="ACP_syn_III_C"/>
    <property type="match status" value="1"/>
</dbReference>
<dbReference type="OrthoDB" id="7055207at2"/>
<dbReference type="PANTHER" id="PTHR34069:SF2">
    <property type="entry name" value="BETA-KETOACYL-[ACYL-CARRIER-PROTEIN] SYNTHASE III"/>
    <property type="match status" value="1"/>
</dbReference>
<keyword evidence="6" id="KW-1185">Reference proteome</keyword>
<evidence type="ECO:0000259" key="4">
    <source>
        <dbReference type="Pfam" id="PF08545"/>
    </source>
</evidence>
<feature type="domain" description="Beta-ketoacyl-[acyl-carrier-protein] synthase III N-terminal" evidence="4">
    <location>
        <begin position="108"/>
        <end position="181"/>
    </location>
</feature>
<dbReference type="GO" id="GO:0006633">
    <property type="term" value="P:fatty acid biosynthetic process"/>
    <property type="evidence" value="ECO:0007669"/>
    <property type="project" value="InterPro"/>
</dbReference>
<gene>
    <name evidence="5" type="ORF">E1294_28510</name>
</gene>